<name>A0A1Q5UNK5_9EURO</name>
<dbReference type="EMBL" id="MNBE01000120">
    <property type="protein sequence ID" value="OKP14051.1"/>
    <property type="molecule type" value="Genomic_DNA"/>
</dbReference>
<organism evidence="1 2">
    <name type="scientific">Penicillium subrubescens</name>
    <dbReference type="NCBI Taxonomy" id="1316194"/>
    <lineage>
        <taxon>Eukaryota</taxon>
        <taxon>Fungi</taxon>
        <taxon>Dikarya</taxon>
        <taxon>Ascomycota</taxon>
        <taxon>Pezizomycotina</taxon>
        <taxon>Eurotiomycetes</taxon>
        <taxon>Eurotiomycetidae</taxon>
        <taxon>Eurotiales</taxon>
        <taxon>Aspergillaceae</taxon>
        <taxon>Penicillium</taxon>
    </lineage>
</organism>
<gene>
    <name evidence="1" type="ORF">PENSUB_320</name>
</gene>
<dbReference type="Proteomes" id="UP000186955">
    <property type="component" value="Unassembled WGS sequence"/>
</dbReference>
<comment type="caution">
    <text evidence="1">The sequence shown here is derived from an EMBL/GenBank/DDBJ whole genome shotgun (WGS) entry which is preliminary data.</text>
</comment>
<dbReference type="STRING" id="1316194.A0A1Q5UNK5"/>
<proteinExistence type="predicted"/>
<evidence type="ECO:0000313" key="2">
    <source>
        <dbReference type="Proteomes" id="UP000186955"/>
    </source>
</evidence>
<dbReference type="AlphaFoldDB" id="A0A1Q5UNK5"/>
<protein>
    <submittedName>
        <fullName evidence="1">Uncharacterized protein</fullName>
    </submittedName>
</protein>
<accession>A0A1Q5UNK5</accession>
<sequence length="509" mass="57118">MIRGKITLYGSLDAGAKLSFGKAEVFWPQDDEVQEKYTNLLGLESKTSAPAPGEIEPVFHAGVAVDAQIDVIITPQANMGIKIGGGKLVARQNVDGCPTQWLSHGDYDSSDNAFHYRFGAYLFYNIGYKAKAKILSVIDWATGDRMAYNLDKMLQLYEKKGTIPMSHSNAEKRDSSIHSDRIPQIDADLLDNTTHSVLNPAADIFRRTDIINCAFLSTYQVVNEIKDADGVSERLTEDVPGRKYTRPRYKSVCLDGTCRQATRDLNAAVRRSILQLQCDEFPWKSSEQGMMGSLTSNWKQLNSALREDSDVPNLWVPWQDKTKWVTAGDYGKNGDYKQKLVLYESAMPPPDGADQGDNDKFSWAYKRDYDVSWLQPQSSLTAGDWWGAGSPKFDKPNYQGPLDMDSILCAINHFNQDKAFKLPGAHLKPDGTPSNKPQKEYNAYCMRTDAGGMQPASWNMRFNMGKCLVKFQNPASSSPGSSKRDMGKWQGWEVESVEWVEDVDDEEWL</sequence>
<keyword evidence="2" id="KW-1185">Reference proteome</keyword>
<evidence type="ECO:0000313" key="1">
    <source>
        <dbReference type="EMBL" id="OKP14051.1"/>
    </source>
</evidence>
<reference evidence="1 2" key="1">
    <citation type="submission" date="2016-10" db="EMBL/GenBank/DDBJ databases">
        <title>Genome sequence of the ascomycete fungus Penicillium subrubescens.</title>
        <authorList>
            <person name="De Vries R.P."/>
            <person name="Peng M."/>
            <person name="Dilokpimol A."/>
            <person name="Hilden K."/>
            <person name="Makela M.R."/>
            <person name="Grigoriev I."/>
            <person name="Riley R."/>
            <person name="Granchi Z."/>
        </authorList>
    </citation>
    <scope>NUCLEOTIDE SEQUENCE [LARGE SCALE GENOMIC DNA]</scope>
    <source>
        <strain evidence="1 2">CBS 132785</strain>
    </source>
</reference>